<dbReference type="SUPFAM" id="SSF50969">
    <property type="entry name" value="YVTN repeat-like/Quinoprotein amine dehydrogenase"/>
    <property type="match status" value="1"/>
</dbReference>
<dbReference type="AlphaFoldDB" id="A0A497E179"/>
<organism evidence="3 4">
    <name type="scientific">Aerophobetes bacterium</name>
    <dbReference type="NCBI Taxonomy" id="2030807"/>
    <lineage>
        <taxon>Bacteria</taxon>
        <taxon>Candidatus Aerophobota</taxon>
    </lineage>
</organism>
<comment type="caution">
    <text evidence="3">The sequence shown here is derived from an EMBL/GenBank/DDBJ whole genome shotgun (WGS) entry which is preliminary data.</text>
</comment>
<dbReference type="PANTHER" id="PTHR47197">
    <property type="entry name" value="PROTEIN NIRF"/>
    <property type="match status" value="1"/>
</dbReference>
<evidence type="ECO:0000313" key="4">
    <source>
        <dbReference type="Proteomes" id="UP000279422"/>
    </source>
</evidence>
<accession>A0A497E179</accession>
<dbReference type="InterPro" id="IPR051200">
    <property type="entry name" value="Host-pathogen_enzymatic-act"/>
</dbReference>
<feature type="domain" description="YNCE-like beta-propeller" evidence="2">
    <location>
        <begin position="181"/>
        <end position="450"/>
    </location>
</feature>
<dbReference type="NCBIfam" id="TIGR02276">
    <property type="entry name" value="beta_rpt_yvtn"/>
    <property type="match status" value="1"/>
</dbReference>
<dbReference type="InterPro" id="IPR015943">
    <property type="entry name" value="WD40/YVTN_repeat-like_dom_sf"/>
</dbReference>
<evidence type="ECO:0000256" key="1">
    <source>
        <dbReference type="ARBA" id="ARBA00022729"/>
    </source>
</evidence>
<evidence type="ECO:0000313" key="3">
    <source>
        <dbReference type="EMBL" id="RLE06791.1"/>
    </source>
</evidence>
<name>A0A497E179_UNCAE</name>
<reference evidence="3 4" key="1">
    <citation type="submission" date="2018-06" db="EMBL/GenBank/DDBJ databases">
        <title>Extensive metabolic versatility and redundancy in microbially diverse, dynamic hydrothermal sediments.</title>
        <authorList>
            <person name="Dombrowski N."/>
            <person name="Teske A."/>
            <person name="Baker B.J."/>
        </authorList>
    </citation>
    <scope>NUCLEOTIDE SEQUENCE [LARGE SCALE GENOMIC DNA]</scope>
    <source>
        <strain evidence="3">B47_G16</strain>
    </source>
</reference>
<dbReference type="Pfam" id="PF21783">
    <property type="entry name" value="YNCE"/>
    <property type="match status" value="1"/>
</dbReference>
<feature type="non-terminal residue" evidence="3">
    <location>
        <position position="1"/>
    </location>
</feature>
<dbReference type="SUPFAM" id="SSF50974">
    <property type="entry name" value="Nitrous oxide reductase, N-terminal domain"/>
    <property type="match status" value="1"/>
</dbReference>
<dbReference type="InterPro" id="IPR011044">
    <property type="entry name" value="Quino_amine_DH_bsu"/>
</dbReference>
<dbReference type="InterPro" id="IPR011964">
    <property type="entry name" value="YVTN_b-propeller_repeat"/>
</dbReference>
<dbReference type="EMBL" id="QMPZ01000225">
    <property type="protein sequence ID" value="RLE06791.1"/>
    <property type="molecule type" value="Genomic_DNA"/>
</dbReference>
<dbReference type="InterPro" id="IPR048433">
    <property type="entry name" value="YNCE-like_beta-prop"/>
</dbReference>
<keyword evidence="1" id="KW-0732">Signal</keyword>
<dbReference type="Gene3D" id="2.130.10.10">
    <property type="entry name" value="YVTN repeat-like/Quinoprotein amine dehydrogenase"/>
    <property type="match status" value="3"/>
</dbReference>
<evidence type="ECO:0000259" key="2">
    <source>
        <dbReference type="Pfam" id="PF21783"/>
    </source>
</evidence>
<dbReference type="Proteomes" id="UP000279422">
    <property type="component" value="Unassembled WGS sequence"/>
</dbReference>
<dbReference type="PANTHER" id="PTHR47197:SF3">
    <property type="entry name" value="DIHYDRO-HEME D1 DEHYDROGENASE"/>
    <property type="match status" value="1"/>
</dbReference>
<dbReference type="InterPro" id="IPR011045">
    <property type="entry name" value="N2O_reductase_N"/>
</dbReference>
<sequence length="527" mass="57687">IIDRIPSHQEDFTNATISGEYFCIGKGNSISIIHIPSGEVIGKISAPADSALVISPDGKYAYVIHKEKSSVSIIRISDNSVIKEIFIGKGCAVYSMSITPDKEYIHVFAHRLDSRKNVQEERVVVIRTSDNKVKIIKIPKQYLRRNYPPSPPPVLTPDGNYLYSTYYTYRGGLNYDIVPAVDIIRTSDNQLVDRIYTRGQPKEMLISPDGKRVYVNYGEETAVVGISCTYPINTVVNTISMKGKPFALASTSDGKHLYVANHDTNTISVVRTSDNTVVGQTFALNTPIALALTPDGKHLYVAHRESNEISVIRTSDNSIITTIDVGGISSDIAITPDGKYAYVVKPYNNTVAVVRISDNKIVNEVSVGGGPISIAITPDGKYAYVSNYKSSTVSLISTSINKTIHEFPVDRPLGRIAITPDGKYAYVAGYDEVVVIQTSDNSRVKEIDVSYPLDVAITPDGKYAYVNRREDYLSQIVVISIPDNTIVDQFLLPGKTGQIIAGLDGKYIYVAGYGANKIFIVKSVSSS</sequence>
<proteinExistence type="predicted"/>
<protein>
    <recommendedName>
        <fullName evidence="2">YNCE-like beta-propeller domain-containing protein</fullName>
    </recommendedName>
</protein>
<gene>
    <name evidence="3" type="ORF">DRJ00_09180</name>
</gene>
<dbReference type="SUPFAM" id="SSF75011">
    <property type="entry name" value="3-carboxy-cis,cis-mucoante lactonizing enzyme"/>
    <property type="match status" value="1"/>
</dbReference>